<dbReference type="EMBL" id="NBNE01001901">
    <property type="protein sequence ID" value="OWZ12242.1"/>
    <property type="molecule type" value="Genomic_DNA"/>
</dbReference>
<feature type="compositionally biased region" description="Acidic residues" evidence="2">
    <location>
        <begin position="75"/>
        <end position="90"/>
    </location>
</feature>
<keyword evidence="5" id="KW-1185">Reference proteome</keyword>
<dbReference type="STRING" id="4795.A0A225W3V2"/>
<reference evidence="5" key="1">
    <citation type="submission" date="2017-03" db="EMBL/GenBank/DDBJ databases">
        <title>Phytopthora megakarya and P. palmivora, two closely related causual agents of cacao black pod achieved similar genome size and gene model numbers by different mechanisms.</title>
        <authorList>
            <person name="Ali S."/>
            <person name="Shao J."/>
            <person name="Larry D.J."/>
            <person name="Kronmiller B."/>
            <person name="Shen D."/>
            <person name="Strem M.D."/>
            <person name="Melnick R.L."/>
            <person name="Guiltinan M.J."/>
            <person name="Tyler B.M."/>
            <person name="Meinhardt L.W."/>
            <person name="Bailey B.A."/>
        </authorList>
    </citation>
    <scope>NUCLEOTIDE SEQUENCE [LARGE SCALE GENOMIC DNA]</scope>
    <source>
        <strain evidence="5">zdho120</strain>
    </source>
</reference>
<evidence type="ECO:0000256" key="2">
    <source>
        <dbReference type="SAM" id="MobiDB-lite"/>
    </source>
</evidence>
<dbReference type="InterPro" id="IPR013103">
    <property type="entry name" value="RVT_2"/>
</dbReference>
<evidence type="ECO:0000259" key="3">
    <source>
        <dbReference type="Pfam" id="PF07727"/>
    </source>
</evidence>
<dbReference type="OrthoDB" id="423755at2759"/>
<dbReference type="Pfam" id="PF07727">
    <property type="entry name" value="RVT_2"/>
    <property type="match status" value="1"/>
</dbReference>
<feature type="domain" description="Reverse transcriptase Ty1/copia-type" evidence="3">
    <location>
        <begin position="160"/>
        <end position="383"/>
    </location>
</feature>
<dbReference type="AlphaFoldDB" id="A0A225W3V2"/>
<proteinExistence type="predicted"/>
<protein>
    <submittedName>
        <fullName evidence="4">Integrase, catalytic core protein</fullName>
    </submittedName>
</protein>
<gene>
    <name evidence="4" type="ORF">PHMEG_00014629</name>
</gene>
<feature type="region of interest" description="Disordered" evidence="2">
    <location>
        <begin position="68"/>
        <end position="94"/>
    </location>
</feature>
<sequence length="448" mass="51047">MIIDSKLSHARWEYAVRHAISTPCALESAFVGFENERKGIHAYSRLSTPRIRNTRFFKLLGRQYATEEATRSQELGDEDDAETDEEEFADAEPWGTDGNKIRVGAIASASGDIIIEPRNVAEAKRSKQWSNWKQALERELQALEDNEIEKLMDYLWTALDNTVHFRVKVDAQGTVIFKVRVCARGDRQFTAFDPLEVYAPVATLSAIRLTFAMTAKFGLQLCQVDVPSPFLEANLKKPVYLKQARGFEKLGKETHVRKLKRHCTACAKREPSDKWRLALSCSNLNTSRQMHLHQYEYDCSAHLGFYVDDILLAYNDVIEMKRGMDALVWCYNVKQLSVPSKFLGMEVKHGKNGTVFLSQNEQIDVILHRFGMEQRKASHLPIAAGTRLEKSWDPATQEEVKYMADVPYRQLVGAQCYVSRMTRPDTSFAVTQTAQRCTNPDQTTSQNC</sequence>
<dbReference type="Proteomes" id="UP000198211">
    <property type="component" value="Unassembled WGS sequence"/>
</dbReference>
<keyword evidence="1" id="KW-0175">Coiled coil</keyword>
<evidence type="ECO:0000256" key="1">
    <source>
        <dbReference type="SAM" id="Coils"/>
    </source>
</evidence>
<organism evidence="4 5">
    <name type="scientific">Phytophthora megakarya</name>
    <dbReference type="NCBI Taxonomy" id="4795"/>
    <lineage>
        <taxon>Eukaryota</taxon>
        <taxon>Sar</taxon>
        <taxon>Stramenopiles</taxon>
        <taxon>Oomycota</taxon>
        <taxon>Peronosporomycetes</taxon>
        <taxon>Peronosporales</taxon>
        <taxon>Peronosporaceae</taxon>
        <taxon>Phytophthora</taxon>
    </lineage>
</organism>
<name>A0A225W3V2_9STRA</name>
<accession>A0A225W3V2</accession>
<evidence type="ECO:0000313" key="4">
    <source>
        <dbReference type="EMBL" id="OWZ12242.1"/>
    </source>
</evidence>
<evidence type="ECO:0000313" key="5">
    <source>
        <dbReference type="Proteomes" id="UP000198211"/>
    </source>
</evidence>
<comment type="caution">
    <text evidence="4">The sequence shown here is derived from an EMBL/GenBank/DDBJ whole genome shotgun (WGS) entry which is preliminary data.</text>
</comment>
<feature type="coiled-coil region" evidence="1">
    <location>
        <begin position="126"/>
        <end position="153"/>
    </location>
</feature>